<dbReference type="RefSeq" id="WP_344976109.1">
    <property type="nucleotide sequence ID" value="NZ_BAABDD010000035.1"/>
</dbReference>
<organism evidence="6 7">
    <name type="scientific">Salinactinospora qingdaonensis</name>
    <dbReference type="NCBI Taxonomy" id="702744"/>
    <lineage>
        <taxon>Bacteria</taxon>
        <taxon>Bacillati</taxon>
        <taxon>Actinomycetota</taxon>
        <taxon>Actinomycetes</taxon>
        <taxon>Streptosporangiales</taxon>
        <taxon>Nocardiopsidaceae</taxon>
        <taxon>Salinactinospora</taxon>
    </lineage>
</organism>
<feature type="DNA-binding region" description="H-T-H motif" evidence="4">
    <location>
        <begin position="38"/>
        <end position="57"/>
    </location>
</feature>
<dbReference type="InterPro" id="IPR001647">
    <property type="entry name" value="HTH_TetR"/>
</dbReference>
<keyword evidence="1" id="KW-0805">Transcription regulation</keyword>
<dbReference type="Gene3D" id="1.10.357.10">
    <property type="entry name" value="Tetracycline Repressor, domain 2"/>
    <property type="match status" value="1"/>
</dbReference>
<keyword evidence="2 4" id="KW-0238">DNA-binding</keyword>
<dbReference type="PROSITE" id="PS50977">
    <property type="entry name" value="HTH_TETR_2"/>
    <property type="match status" value="1"/>
</dbReference>
<dbReference type="PRINTS" id="PR00455">
    <property type="entry name" value="HTHTETR"/>
</dbReference>
<dbReference type="PANTHER" id="PTHR30055">
    <property type="entry name" value="HTH-TYPE TRANSCRIPTIONAL REGULATOR RUTR"/>
    <property type="match status" value="1"/>
</dbReference>
<proteinExistence type="predicted"/>
<reference evidence="7" key="1">
    <citation type="journal article" date="2019" name="Int. J. Syst. Evol. Microbiol.">
        <title>The Global Catalogue of Microorganisms (GCM) 10K type strain sequencing project: providing services to taxonomists for standard genome sequencing and annotation.</title>
        <authorList>
            <consortium name="The Broad Institute Genomics Platform"/>
            <consortium name="The Broad Institute Genome Sequencing Center for Infectious Disease"/>
            <person name="Wu L."/>
            <person name="Ma J."/>
        </authorList>
    </citation>
    <scope>NUCLEOTIDE SEQUENCE [LARGE SCALE GENOMIC DNA]</scope>
    <source>
        <strain evidence="7">JCM 17137</strain>
    </source>
</reference>
<dbReference type="EMBL" id="BAABDD010000035">
    <property type="protein sequence ID" value="GAA3762376.1"/>
    <property type="molecule type" value="Genomic_DNA"/>
</dbReference>
<accession>A0ABP7GCX6</accession>
<evidence type="ECO:0000256" key="1">
    <source>
        <dbReference type="ARBA" id="ARBA00023015"/>
    </source>
</evidence>
<keyword evidence="3" id="KW-0804">Transcription</keyword>
<name>A0ABP7GCX6_9ACTN</name>
<evidence type="ECO:0000259" key="5">
    <source>
        <dbReference type="PROSITE" id="PS50977"/>
    </source>
</evidence>
<protein>
    <submittedName>
        <fullName evidence="6">TetR/AcrR family transcriptional regulator</fullName>
    </submittedName>
</protein>
<keyword evidence="7" id="KW-1185">Reference proteome</keyword>
<evidence type="ECO:0000313" key="7">
    <source>
        <dbReference type="Proteomes" id="UP001500908"/>
    </source>
</evidence>
<dbReference type="PANTHER" id="PTHR30055:SF234">
    <property type="entry name" value="HTH-TYPE TRANSCRIPTIONAL REGULATOR BETI"/>
    <property type="match status" value="1"/>
</dbReference>
<evidence type="ECO:0000256" key="4">
    <source>
        <dbReference type="PROSITE-ProRule" id="PRU00335"/>
    </source>
</evidence>
<dbReference type="Proteomes" id="UP001500908">
    <property type="component" value="Unassembled WGS sequence"/>
</dbReference>
<comment type="caution">
    <text evidence="6">The sequence shown here is derived from an EMBL/GenBank/DDBJ whole genome shotgun (WGS) entry which is preliminary data.</text>
</comment>
<evidence type="ECO:0000313" key="6">
    <source>
        <dbReference type="EMBL" id="GAA3762376.1"/>
    </source>
</evidence>
<evidence type="ECO:0000256" key="3">
    <source>
        <dbReference type="ARBA" id="ARBA00023163"/>
    </source>
</evidence>
<dbReference type="SUPFAM" id="SSF46689">
    <property type="entry name" value="Homeodomain-like"/>
    <property type="match status" value="1"/>
</dbReference>
<dbReference type="InterPro" id="IPR050109">
    <property type="entry name" value="HTH-type_TetR-like_transc_reg"/>
</dbReference>
<dbReference type="Pfam" id="PF00440">
    <property type="entry name" value="TetR_N"/>
    <property type="match status" value="1"/>
</dbReference>
<evidence type="ECO:0000256" key="2">
    <source>
        <dbReference type="ARBA" id="ARBA00023125"/>
    </source>
</evidence>
<sequence>MPPTKRKRNRGPAAAADNRTAILATARRLFTDRGYHVPLSVIAREAGVGQGVLYRHFSTRLDLAFAVFEDNFAELETMAAEPDDEVFERLWHRLLELTIQESAFVEMVVEARHSVTDYEGAKRLRALVEAPLRRARDADLVAPELTPDDVLLAQRMAYGAAVTASESGAVREAVERVLRPFLFSRNAGRQH</sequence>
<feature type="domain" description="HTH tetR-type" evidence="5">
    <location>
        <begin position="16"/>
        <end position="75"/>
    </location>
</feature>
<dbReference type="InterPro" id="IPR009057">
    <property type="entry name" value="Homeodomain-like_sf"/>
</dbReference>
<gene>
    <name evidence="6" type="ORF">GCM10022402_45000</name>
</gene>